<dbReference type="GO" id="GO:0045881">
    <property type="term" value="P:positive regulation of sporulation resulting in formation of a cellular spore"/>
    <property type="evidence" value="ECO:0007669"/>
    <property type="project" value="TreeGrafter"/>
</dbReference>
<dbReference type="CDD" id="cd16393">
    <property type="entry name" value="SPO0J_N"/>
    <property type="match status" value="1"/>
</dbReference>
<dbReference type="GO" id="GO:0007059">
    <property type="term" value="P:chromosome segregation"/>
    <property type="evidence" value="ECO:0007669"/>
    <property type="project" value="UniProtKB-KW"/>
</dbReference>
<dbReference type="InterPro" id="IPR036086">
    <property type="entry name" value="ParB/Sulfiredoxin_sf"/>
</dbReference>
<dbReference type="Gene3D" id="3.90.1530.30">
    <property type="match status" value="1"/>
</dbReference>
<dbReference type="FunFam" id="3.90.1530.30:FF:000001">
    <property type="entry name" value="Chromosome partitioning protein ParB"/>
    <property type="match status" value="1"/>
</dbReference>
<dbReference type="Pfam" id="PF17762">
    <property type="entry name" value="HTH_ParB"/>
    <property type="match status" value="1"/>
</dbReference>
<dbReference type="SMART" id="SM00470">
    <property type="entry name" value="ParB"/>
    <property type="match status" value="1"/>
</dbReference>
<dbReference type="InterPro" id="IPR041468">
    <property type="entry name" value="HTH_ParB/Spo0J"/>
</dbReference>
<keyword evidence="2" id="KW-0159">Chromosome partition</keyword>
<dbReference type="PANTHER" id="PTHR33375">
    <property type="entry name" value="CHROMOSOME-PARTITIONING PROTEIN PARB-RELATED"/>
    <property type="match status" value="1"/>
</dbReference>
<gene>
    <name evidence="8" type="ordered locus">Caul_5027</name>
</gene>
<dbReference type="eggNOG" id="COG1475">
    <property type="taxonomic scope" value="Bacteria"/>
</dbReference>
<dbReference type="HOGENOM" id="CLU_023853_0_0_5"/>
<dbReference type="InterPro" id="IPR003115">
    <property type="entry name" value="ParB_N"/>
</dbReference>
<evidence type="ECO:0000256" key="1">
    <source>
        <dbReference type="ARBA" id="ARBA00006295"/>
    </source>
</evidence>
<evidence type="ECO:0000256" key="6">
    <source>
        <dbReference type="SAM" id="MobiDB-lite"/>
    </source>
</evidence>
<evidence type="ECO:0000259" key="7">
    <source>
        <dbReference type="SMART" id="SM00470"/>
    </source>
</evidence>
<dbReference type="AlphaFoldDB" id="B0T6E4"/>
<organism evidence="8">
    <name type="scientific">Caulobacter sp. (strain K31)</name>
    <dbReference type="NCBI Taxonomy" id="366602"/>
    <lineage>
        <taxon>Bacteria</taxon>
        <taxon>Pseudomonadati</taxon>
        <taxon>Pseudomonadota</taxon>
        <taxon>Alphaproteobacteria</taxon>
        <taxon>Caulobacterales</taxon>
        <taxon>Caulobacteraceae</taxon>
        <taxon>Caulobacter</taxon>
    </lineage>
</organism>
<feature type="region of interest" description="Disordered" evidence="6">
    <location>
        <begin position="227"/>
        <end position="250"/>
    </location>
</feature>
<dbReference type="InterPro" id="IPR057240">
    <property type="entry name" value="ParB_dimer_C"/>
</dbReference>
<dbReference type="SUPFAM" id="SSF109709">
    <property type="entry name" value="KorB DNA-binding domain-like"/>
    <property type="match status" value="1"/>
</dbReference>
<comment type="similarity">
    <text evidence="1">Belongs to the ParB family.</text>
</comment>
<dbReference type="SUPFAM" id="SSF110849">
    <property type="entry name" value="ParB/Sulfiredoxin"/>
    <property type="match status" value="1"/>
</dbReference>
<dbReference type="EMBL" id="CP000927">
    <property type="protein sequence ID" value="ABZ74147.1"/>
    <property type="molecule type" value="Genomic_DNA"/>
</dbReference>
<comment type="function">
    <text evidence="4">Involved in chromosome partition. Localize to both poles of the predivisional cell following completion of DNA replication. Binds to the DNA origin of replication.</text>
</comment>
<evidence type="ECO:0000256" key="4">
    <source>
        <dbReference type="ARBA" id="ARBA00025472"/>
    </source>
</evidence>
<dbReference type="GO" id="GO:0005694">
    <property type="term" value="C:chromosome"/>
    <property type="evidence" value="ECO:0007669"/>
    <property type="project" value="TreeGrafter"/>
</dbReference>
<dbReference type="Pfam" id="PF02195">
    <property type="entry name" value="ParB_N"/>
    <property type="match status" value="1"/>
</dbReference>
<evidence type="ECO:0000256" key="2">
    <source>
        <dbReference type="ARBA" id="ARBA00022829"/>
    </source>
</evidence>
<reference evidence="8" key="1">
    <citation type="submission" date="2008-01" db="EMBL/GenBank/DDBJ databases">
        <title>Complete sequence of chromosome of Caulobacter sp. K31.</title>
        <authorList>
            <consortium name="US DOE Joint Genome Institute"/>
            <person name="Copeland A."/>
            <person name="Lucas S."/>
            <person name="Lapidus A."/>
            <person name="Barry K."/>
            <person name="Glavina del Rio T."/>
            <person name="Dalin E."/>
            <person name="Tice H."/>
            <person name="Pitluck S."/>
            <person name="Bruce D."/>
            <person name="Goodwin L."/>
            <person name="Thompson L.S."/>
            <person name="Brettin T."/>
            <person name="Detter J.C."/>
            <person name="Han C."/>
            <person name="Schmutz J."/>
            <person name="Larimer F."/>
            <person name="Land M."/>
            <person name="Hauser L."/>
            <person name="Kyrpides N."/>
            <person name="Kim E."/>
            <person name="Stephens C."/>
            <person name="Richardson P."/>
        </authorList>
    </citation>
    <scope>NUCLEOTIDE SEQUENCE [LARGE SCALE GENOMIC DNA]</scope>
    <source>
        <strain evidence="8">K31</strain>
    </source>
</reference>
<dbReference type="Pfam" id="PF23552">
    <property type="entry name" value="ParB_C"/>
    <property type="match status" value="1"/>
</dbReference>
<dbReference type="KEGG" id="cak:Caul_5027"/>
<dbReference type="PANTHER" id="PTHR33375:SF1">
    <property type="entry name" value="CHROMOSOME-PARTITIONING PROTEIN PARB-RELATED"/>
    <property type="match status" value="1"/>
</dbReference>
<accession>B0T6E4</accession>
<evidence type="ECO:0000256" key="5">
    <source>
        <dbReference type="ARBA" id="ARBA00072078"/>
    </source>
</evidence>
<name>B0T6E4_CAUSK</name>
<dbReference type="NCBIfam" id="TIGR00180">
    <property type="entry name" value="parB_part"/>
    <property type="match status" value="1"/>
</dbReference>
<protein>
    <recommendedName>
        <fullName evidence="5">Chromosome-partitioning protein ParB</fullName>
    </recommendedName>
</protein>
<proteinExistence type="inferred from homology"/>
<dbReference type="InterPro" id="IPR050336">
    <property type="entry name" value="Chromosome_partition/occlusion"/>
</dbReference>
<dbReference type="OrthoDB" id="9802051at2"/>
<dbReference type="FunFam" id="1.10.10.2830:FF:000001">
    <property type="entry name" value="Chromosome partitioning protein ParB"/>
    <property type="match status" value="1"/>
</dbReference>
<dbReference type="InterPro" id="IPR004437">
    <property type="entry name" value="ParB/RepB/Spo0J"/>
</dbReference>
<dbReference type="Gene3D" id="1.10.10.2830">
    <property type="match status" value="1"/>
</dbReference>
<dbReference type="STRING" id="366602.Caul_5027"/>
<dbReference type="GO" id="GO:0003677">
    <property type="term" value="F:DNA binding"/>
    <property type="evidence" value="ECO:0007669"/>
    <property type="project" value="UniProtKB-KW"/>
</dbReference>
<evidence type="ECO:0000256" key="3">
    <source>
        <dbReference type="ARBA" id="ARBA00023125"/>
    </source>
</evidence>
<sequence length="297" mass="31918">MSEGRRGLGRGLSALLGEVENAPAQAPGDAVGGSREAPIELIRRNPDQPRRTFREDDLVELSDSIREKGVLQPILVRPAPGAPGEYQIVAGERRWRAAQRAGLKTIPIMVRELDDLAVLEIGIIENVQRADLNAIEEALSYKVLMDKFARTQEAIAQTVGKSRSHVANTLRLLALPDAVQSYLTSGELTAGHARAIASAPDPTALAREVIDKGLSVRDTEALARRTPNADGGVRAKSAGGRPPRGKDTDTQALESDLSSVLGLDVEIDHRGGAGALTIRYVTLEQLDDLCNRLTRGH</sequence>
<evidence type="ECO:0000313" key="8">
    <source>
        <dbReference type="EMBL" id="ABZ74147.1"/>
    </source>
</evidence>
<feature type="domain" description="ParB-like N-terminal" evidence="7">
    <location>
        <begin position="35"/>
        <end position="127"/>
    </location>
</feature>
<keyword evidence="3" id="KW-0238">DNA-binding</keyword>